<dbReference type="Pfam" id="PF00087">
    <property type="entry name" value="Toxin_TOLIP"/>
    <property type="match status" value="1"/>
</dbReference>
<feature type="transmembrane region" description="Helical" evidence="1">
    <location>
        <begin position="157"/>
        <end position="178"/>
    </location>
</feature>
<dbReference type="SUPFAM" id="SSF57302">
    <property type="entry name" value="Snake toxin-like"/>
    <property type="match status" value="1"/>
</dbReference>
<proteinExistence type="predicted"/>
<reference evidence="3 4" key="1">
    <citation type="submission" date="2020-04" db="EMBL/GenBank/DDBJ databases">
        <authorList>
            <person name="Laetsch R D."/>
            <person name="Stevens L."/>
            <person name="Kumar S."/>
            <person name="Blaxter L. M."/>
        </authorList>
    </citation>
    <scope>NUCLEOTIDE SEQUENCE [LARGE SCALE GENOMIC DNA]</scope>
</reference>
<organism evidence="3 4">
    <name type="scientific">Caenorhabditis bovis</name>
    <dbReference type="NCBI Taxonomy" id="2654633"/>
    <lineage>
        <taxon>Eukaryota</taxon>
        <taxon>Metazoa</taxon>
        <taxon>Ecdysozoa</taxon>
        <taxon>Nematoda</taxon>
        <taxon>Chromadorea</taxon>
        <taxon>Rhabditida</taxon>
        <taxon>Rhabditina</taxon>
        <taxon>Rhabditomorpha</taxon>
        <taxon>Rhabditoidea</taxon>
        <taxon>Rhabditidae</taxon>
        <taxon>Peloderinae</taxon>
        <taxon>Caenorhabditis</taxon>
    </lineage>
</organism>
<evidence type="ECO:0000259" key="2">
    <source>
        <dbReference type="Pfam" id="PF00087"/>
    </source>
</evidence>
<dbReference type="CDD" id="cd00117">
    <property type="entry name" value="TFP"/>
    <property type="match status" value="1"/>
</dbReference>
<dbReference type="InterPro" id="IPR035076">
    <property type="entry name" value="Toxin/TOLIP"/>
</dbReference>
<keyword evidence="1" id="KW-1133">Transmembrane helix</keyword>
<accession>A0A8S1F8X6</accession>
<keyword evidence="4" id="KW-1185">Reference proteome</keyword>
<evidence type="ECO:0000256" key="1">
    <source>
        <dbReference type="SAM" id="Phobius"/>
    </source>
</evidence>
<keyword evidence="1" id="KW-0812">Transmembrane</keyword>
<dbReference type="EMBL" id="CADEPM010000007">
    <property type="protein sequence ID" value="CAB3408387.1"/>
    <property type="molecule type" value="Genomic_DNA"/>
</dbReference>
<evidence type="ECO:0000313" key="3">
    <source>
        <dbReference type="EMBL" id="CAB3408387.1"/>
    </source>
</evidence>
<evidence type="ECO:0000313" key="4">
    <source>
        <dbReference type="Proteomes" id="UP000494206"/>
    </source>
</evidence>
<keyword evidence="1" id="KW-0472">Membrane</keyword>
<gene>
    <name evidence="3" type="ORF">CBOVIS_LOCUS10173</name>
</gene>
<sequence length="180" mass="20567">MSDKALTYVMAQYQRLPKCPTLADREMTFANAILGILDSIDNEELEEEPLQCNFCVHSRKKKDVEDGVKQEPDCMNHLKFLSRTDLRRTCTLNEKYCVSTVTNLNGFFIEIERDCAEDCEQGCEQHGYGLFHTECTRCCREPLCNEFDGKHYYEPLAASHVAFILIPGLVLLNFLLVAGI</sequence>
<protein>
    <recommendedName>
        <fullName evidence="2">Snake toxin/toxin-like domain-containing protein</fullName>
    </recommendedName>
</protein>
<comment type="caution">
    <text evidence="3">The sequence shown here is derived from an EMBL/GenBank/DDBJ whole genome shotgun (WGS) entry which is preliminary data.</text>
</comment>
<dbReference type="InterPro" id="IPR045860">
    <property type="entry name" value="Snake_toxin-like_sf"/>
</dbReference>
<dbReference type="Proteomes" id="UP000494206">
    <property type="component" value="Unassembled WGS sequence"/>
</dbReference>
<dbReference type="OrthoDB" id="5834205at2759"/>
<name>A0A8S1F8X6_9PELO</name>
<feature type="domain" description="Snake toxin/toxin-like" evidence="2">
    <location>
        <begin position="88"/>
        <end position="145"/>
    </location>
</feature>
<dbReference type="AlphaFoldDB" id="A0A8S1F8X6"/>